<proteinExistence type="predicted"/>
<sequence length="188" mass="20682">MNCTEQTDSFITGGKGVERQGGGLQKGLREMSKRQREGGRKKRKRRKRGGLPFVIDPCPGCLGIDWLSPCHWSSLSILTRFGHPLCCGQGVGERGRYTRCSTAPGDKIKTNARESKTKKDGEENDGGRQRVKQLVSNHIRLSHVRRAFLLFCHLPTPLASYTTAFTSPGFANKYTTANTAISAEGKNG</sequence>
<comment type="caution">
    <text evidence="2">The sequence shown here is derived from an EMBL/GenBank/DDBJ whole genome shotgun (WGS) entry which is preliminary data.</text>
</comment>
<dbReference type="EMBL" id="SRLO01000002">
    <property type="protein sequence ID" value="TNN89228.1"/>
    <property type="molecule type" value="Genomic_DNA"/>
</dbReference>
<dbReference type="Proteomes" id="UP000314294">
    <property type="component" value="Unassembled WGS sequence"/>
</dbReference>
<dbReference type="AlphaFoldDB" id="A0A4Z2JHW8"/>
<feature type="compositionally biased region" description="Basic and acidic residues" evidence="1">
    <location>
        <begin position="106"/>
        <end position="128"/>
    </location>
</feature>
<feature type="compositionally biased region" description="Basic residues" evidence="1">
    <location>
        <begin position="39"/>
        <end position="48"/>
    </location>
</feature>
<evidence type="ECO:0000256" key="1">
    <source>
        <dbReference type="SAM" id="MobiDB-lite"/>
    </source>
</evidence>
<feature type="region of interest" description="Disordered" evidence="1">
    <location>
        <begin position="102"/>
        <end position="129"/>
    </location>
</feature>
<feature type="compositionally biased region" description="Basic and acidic residues" evidence="1">
    <location>
        <begin position="27"/>
        <end position="38"/>
    </location>
</feature>
<organism evidence="2 3">
    <name type="scientific">Liparis tanakae</name>
    <name type="common">Tanaka's snailfish</name>
    <dbReference type="NCBI Taxonomy" id="230148"/>
    <lineage>
        <taxon>Eukaryota</taxon>
        <taxon>Metazoa</taxon>
        <taxon>Chordata</taxon>
        <taxon>Craniata</taxon>
        <taxon>Vertebrata</taxon>
        <taxon>Euteleostomi</taxon>
        <taxon>Actinopterygii</taxon>
        <taxon>Neopterygii</taxon>
        <taxon>Teleostei</taxon>
        <taxon>Neoteleostei</taxon>
        <taxon>Acanthomorphata</taxon>
        <taxon>Eupercaria</taxon>
        <taxon>Perciformes</taxon>
        <taxon>Cottioidei</taxon>
        <taxon>Cottales</taxon>
        <taxon>Liparidae</taxon>
        <taxon>Liparis</taxon>
    </lineage>
</organism>
<name>A0A4Z2JHW8_9TELE</name>
<evidence type="ECO:0000313" key="3">
    <source>
        <dbReference type="Proteomes" id="UP000314294"/>
    </source>
</evidence>
<feature type="compositionally biased region" description="Polar residues" evidence="1">
    <location>
        <begin position="1"/>
        <end position="10"/>
    </location>
</feature>
<evidence type="ECO:0000313" key="2">
    <source>
        <dbReference type="EMBL" id="TNN89228.1"/>
    </source>
</evidence>
<protein>
    <submittedName>
        <fullName evidence="2">Uncharacterized protein</fullName>
    </submittedName>
</protein>
<keyword evidence="3" id="KW-1185">Reference proteome</keyword>
<feature type="region of interest" description="Disordered" evidence="1">
    <location>
        <begin position="1"/>
        <end position="48"/>
    </location>
</feature>
<reference evidence="2 3" key="1">
    <citation type="submission" date="2019-03" db="EMBL/GenBank/DDBJ databases">
        <title>First draft genome of Liparis tanakae, snailfish: a comprehensive survey of snailfish specific genes.</title>
        <authorList>
            <person name="Kim W."/>
            <person name="Song I."/>
            <person name="Jeong J.-H."/>
            <person name="Kim D."/>
            <person name="Kim S."/>
            <person name="Ryu S."/>
            <person name="Song J.Y."/>
            <person name="Lee S.K."/>
        </authorList>
    </citation>
    <scope>NUCLEOTIDE SEQUENCE [LARGE SCALE GENOMIC DNA]</scope>
    <source>
        <tissue evidence="2">Muscle</tissue>
    </source>
</reference>
<gene>
    <name evidence="2" type="ORF">EYF80_000516</name>
</gene>
<accession>A0A4Z2JHW8</accession>
<feature type="compositionally biased region" description="Gly residues" evidence="1">
    <location>
        <begin position="13"/>
        <end position="25"/>
    </location>
</feature>